<organism evidence="2 3">
    <name type="scientific">Pseudidiomarina salinarum</name>
    <dbReference type="NCBI Taxonomy" id="435908"/>
    <lineage>
        <taxon>Bacteria</taxon>
        <taxon>Pseudomonadati</taxon>
        <taxon>Pseudomonadota</taxon>
        <taxon>Gammaproteobacteria</taxon>
        <taxon>Alteromonadales</taxon>
        <taxon>Idiomarinaceae</taxon>
        <taxon>Pseudidiomarina</taxon>
    </lineage>
</organism>
<dbReference type="eggNOG" id="COG3167">
    <property type="taxonomic scope" value="Bacteria"/>
</dbReference>
<dbReference type="GO" id="GO:0043107">
    <property type="term" value="P:type IV pilus-dependent motility"/>
    <property type="evidence" value="ECO:0007669"/>
    <property type="project" value="InterPro"/>
</dbReference>
<proteinExistence type="predicted"/>
<dbReference type="PANTHER" id="PTHR39555:SF1">
    <property type="entry name" value="TYPE IV PILUS INNER MEMBRANE COMPONENT PILO"/>
    <property type="match status" value="1"/>
</dbReference>
<gene>
    <name evidence="2" type="ORF">IDSA_09245</name>
</gene>
<accession>A0A094L7F4</accession>
<keyword evidence="3" id="KW-1185">Reference proteome</keyword>
<dbReference type="InterPro" id="IPR014717">
    <property type="entry name" value="Transl_elong_EF1B/ribsomal_bS6"/>
</dbReference>
<keyword evidence="1" id="KW-1133">Transmembrane helix</keyword>
<dbReference type="Pfam" id="PF04350">
    <property type="entry name" value="PilO"/>
    <property type="match status" value="1"/>
</dbReference>
<dbReference type="EMBL" id="JPER01000004">
    <property type="protein sequence ID" value="KFZ30698.1"/>
    <property type="molecule type" value="Genomic_DNA"/>
</dbReference>
<keyword evidence="1" id="KW-0812">Transmembrane</keyword>
<dbReference type="PANTHER" id="PTHR39555">
    <property type="entry name" value="FIMBRIAL ASSEMBLY PROTEIN PILO-LIKE PROTEIN-RELATED"/>
    <property type="match status" value="1"/>
</dbReference>
<dbReference type="GO" id="GO:0043683">
    <property type="term" value="P:type IV pilus assembly"/>
    <property type="evidence" value="ECO:0007669"/>
    <property type="project" value="InterPro"/>
</dbReference>
<sequence>MKIDMDSLRELDINELPWWPRPFRIGVLVILALIALGLGYHFLLADEWASYKREQSKEAQLKIDYRSKYQTAVNLPAYREQLKQLNADLEVLLAMLPNDDETPKLLDDITLVGTRSGLKFDRIEWLAPASREFYTALPMRMELVGSYHQIGDFVGQLAGLHRIISVKDFTLQRRDMDEGLRLSVQAETYRQQTLRTQP</sequence>
<dbReference type="OrthoDB" id="9802133at2"/>
<dbReference type="InterPro" id="IPR007445">
    <property type="entry name" value="PilO"/>
</dbReference>
<name>A0A094L7F4_9GAMM</name>
<evidence type="ECO:0008006" key="4">
    <source>
        <dbReference type="Google" id="ProtNLM"/>
    </source>
</evidence>
<dbReference type="PIRSF" id="PIRSF016482">
    <property type="entry name" value="PilO"/>
    <property type="match status" value="1"/>
</dbReference>
<protein>
    <recommendedName>
        <fullName evidence="4">Pilus assembly protein PilP</fullName>
    </recommendedName>
</protein>
<reference evidence="2 3" key="1">
    <citation type="submission" date="2014-06" db="EMBL/GenBank/DDBJ databases">
        <title>The draft genome sequence of Idiomarina salinarum ISL-52.</title>
        <authorList>
            <person name="Du J."/>
            <person name="Shao Z."/>
        </authorList>
    </citation>
    <scope>NUCLEOTIDE SEQUENCE [LARGE SCALE GENOMIC DNA]</scope>
    <source>
        <strain evidence="2 3">ISL-52</strain>
    </source>
</reference>
<comment type="caution">
    <text evidence="2">The sequence shown here is derived from an EMBL/GenBank/DDBJ whole genome shotgun (WGS) entry which is preliminary data.</text>
</comment>
<keyword evidence="1" id="KW-0472">Membrane</keyword>
<dbReference type="Gene3D" id="3.30.70.60">
    <property type="match status" value="1"/>
</dbReference>
<evidence type="ECO:0000313" key="2">
    <source>
        <dbReference type="EMBL" id="KFZ30698.1"/>
    </source>
</evidence>
<feature type="transmembrane region" description="Helical" evidence="1">
    <location>
        <begin position="23"/>
        <end position="43"/>
    </location>
</feature>
<dbReference type="Proteomes" id="UP000054363">
    <property type="component" value="Unassembled WGS sequence"/>
</dbReference>
<dbReference type="Gene3D" id="1.10.287.540">
    <property type="entry name" value="Helix hairpin bin"/>
    <property type="match status" value="1"/>
</dbReference>
<dbReference type="AlphaFoldDB" id="A0A094L7F4"/>
<dbReference type="RefSeq" id="WP_034776066.1">
    <property type="nucleotide sequence ID" value="NZ_JPER01000004.1"/>
</dbReference>
<evidence type="ECO:0000313" key="3">
    <source>
        <dbReference type="Proteomes" id="UP000054363"/>
    </source>
</evidence>
<evidence type="ECO:0000256" key="1">
    <source>
        <dbReference type="SAM" id="Phobius"/>
    </source>
</evidence>
<dbReference type="STRING" id="435908.IDSA_09245"/>